<feature type="transmembrane region" description="Helical" evidence="1">
    <location>
        <begin position="65"/>
        <end position="83"/>
    </location>
</feature>
<keyword evidence="1" id="KW-0812">Transmembrane</keyword>
<proteinExistence type="predicted"/>
<keyword evidence="4" id="KW-1185">Reference proteome</keyword>
<dbReference type="NCBIfam" id="NF037970">
    <property type="entry name" value="vanZ_1"/>
    <property type="match status" value="1"/>
</dbReference>
<dbReference type="Proteomes" id="UP001163115">
    <property type="component" value="Chromosome"/>
</dbReference>
<evidence type="ECO:0000313" key="4">
    <source>
        <dbReference type="Proteomes" id="UP001163115"/>
    </source>
</evidence>
<dbReference type="InterPro" id="IPR006976">
    <property type="entry name" value="VanZ-like"/>
</dbReference>
<evidence type="ECO:0000313" key="3">
    <source>
        <dbReference type="EMBL" id="WAJ24761.1"/>
    </source>
</evidence>
<reference evidence="3" key="1">
    <citation type="submission" date="2022-11" db="EMBL/GenBank/DDBJ databases">
        <title>Lacrimispora xylanolytica sy1, complete genome.</title>
        <authorList>
            <person name="Choi S."/>
        </authorList>
    </citation>
    <scope>NUCLEOTIDE SEQUENCE</scope>
    <source>
        <strain evidence="3">Sy1</strain>
    </source>
</reference>
<gene>
    <name evidence="3" type="ORF">OW255_04440</name>
</gene>
<sequence length="153" mass="17659">MKRKYIWILIVGLYVLFIFSNSMKIADTSSKDSGRLLYLIQSVFQYFELNVYWLTEHVIRKMGHFAEYSLLGMLLFGCLGAQGMSEERRWTYHAASGFLVAFFDETIQLFVEGRSGQISDVWLDSAGVAFGTLVMMGIYFIYKRSEILNAKKL</sequence>
<evidence type="ECO:0000259" key="2">
    <source>
        <dbReference type="Pfam" id="PF04892"/>
    </source>
</evidence>
<accession>A0ABY7ADV7</accession>
<evidence type="ECO:0000256" key="1">
    <source>
        <dbReference type="SAM" id="Phobius"/>
    </source>
</evidence>
<feature type="transmembrane region" description="Helical" evidence="1">
    <location>
        <begin position="35"/>
        <end position="53"/>
    </location>
</feature>
<protein>
    <submittedName>
        <fullName evidence="3">VanZ family protein</fullName>
    </submittedName>
</protein>
<organism evidence="3 4">
    <name type="scientific">Lacrimispora xylanolytica</name>
    <dbReference type="NCBI Taxonomy" id="29375"/>
    <lineage>
        <taxon>Bacteria</taxon>
        <taxon>Bacillati</taxon>
        <taxon>Bacillota</taxon>
        <taxon>Clostridia</taxon>
        <taxon>Lachnospirales</taxon>
        <taxon>Lachnospiraceae</taxon>
        <taxon>Lacrimispora</taxon>
    </lineage>
</organism>
<dbReference type="Pfam" id="PF04892">
    <property type="entry name" value="VanZ"/>
    <property type="match status" value="1"/>
</dbReference>
<keyword evidence="1" id="KW-1133">Transmembrane helix</keyword>
<keyword evidence="1" id="KW-0472">Membrane</keyword>
<feature type="transmembrane region" description="Helical" evidence="1">
    <location>
        <begin position="6"/>
        <end position="23"/>
    </location>
</feature>
<feature type="domain" description="VanZ-like" evidence="2">
    <location>
        <begin position="7"/>
        <end position="136"/>
    </location>
</feature>
<dbReference type="EMBL" id="CP113524">
    <property type="protein sequence ID" value="WAJ24761.1"/>
    <property type="molecule type" value="Genomic_DNA"/>
</dbReference>
<dbReference type="RefSeq" id="WP_268115753.1">
    <property type="nucleotide sequence ID" value="NZ_CP113524.1"/>
</dbReference>
<name>A0ABY7ADV7_9FIRM</name>
<feature type="transmembrane region" description="Helical" evidence="1">
    <location>
        <begin position="122"/>
        <end position="142"/>
    </location>
</feature>